<dbReference type="OrthoDB" id="103335at2"/>
<dbReference type="PANTHER" id="PTHR24412:SF497">
    <property type="entry name" value="KELCH-LIKE PROTEIN 18"/>
    <property type="match status" value="1"/>
</dbReference>
<gene>
    <name evidence="4" type="ORF">SAMN05660413_03197</name>
</gene>
<evidence type="ECO:0000256" key="3">
    <source>
        <dbReference type="SAM" id="SignalP"/>
    </source>
</evidence>
<dbReference type="STRING" id="287099.SAMN05660413_03197"/>
<dbReference type="AlphaFoldDB" id="A0A1I5D7L9"/>
<feature type="chain" id="PRO_5011682080" evidence="3">
    <location>
        <begin position="23"/>
        <end position="326"/>
    </location>
</feature>
<dbReference type="PANTHER" id="PTHR24412">
    <property type="entry name" value="KELCH PROTEIN"/>
    <property type="match status" value="1"/>
</dbReference>
<feature type="signal peptide" evidence="3">
    <location>
        <begin position="1"/>
        <end position="22"/>
    </location>
</feature>
<proteinExistence type="predicted"/>
<dbReference type="Gene3D" id="2.120.10.80">
    <property type="entry name" value="Kelch-type beta propeller"/>
    <property type="match status" value="2"/>
</dbReference>
<reference evidence="4 5" key="1">
    <citation type="submission" date="2016-10" db="EMBL/GenBank/DDBJ databases">
        <authorList>
            <person name="de Groot N.N."/>
        </authorList>
    </citation>
    <scope>NUCLEOTIDE SEQUENCE [LARGE SCALE GENOMIC DNA]</scope>
    <source>
        <strain evidence="4 5">DSM 17794</strain>
    </source>
</reference>
<evidence type="ECO:0000313" key="4">
    <source>
        <dbReference type="EMBL" id="SFN94831.1"/>
    </source>
</evidence>
<accession>A0A1I5D7L9</accession>
<dbReference type="InterPro" id="IPR015915">
    <property type="entry name" value="Kelch-typ_b-propeller"/>
</dbReference>
<protein>
    <submittedName>
        <fullName evidence="4">Galactose oxidase, central domain</fullName>
    </submittedName>
</protein>
<keyword evidence="1" id="KW-0880">Kelch repeat</keyword>
<name>A0A1I5D7L9_9FLAO</name>
<dbReference type="Proteomes" id="UP000199153">
    <property type="component" value="Unassembled WGS sequence"/>
</dbReference>
<dbReference type="RefSeq" id="WP_093411449.1">
    <property type="nucleotide sequence ID" value="NZ_FOVL01000030.1"/>
</dbReference>
<evidence type="ECO:0000313" key="5">
    <source>
        <dbReference type="Proteomes" id="UP000199153"/>
    </source>
</evidence>
<keyword evidence="5" id="KW-1185">Reference proteome</keyword>
<sequence length="326" mass="36880">MIKKKIVIPVLLLSLISISCSTDDDFERGNWISRSVFDGIPRTNAVSFTIGSKGYMGTGYDGDDYLNDFWEYDIVGNYWVQKADFPGKPRSAAVAFAIGNNGYLGTGYDGDIELDDFWEYDSSTNSWTRKADYAGGIRREAIGFGIANHGYIGTGYDGSNDRKDFFKYNPSEDRWEELSGFGGEKRRSGTYFIIDELVYIGTGESNGLYKDDFWVFDPKTEIFTKKLDLDEEDDYSIMRSRAVGFEQHGLGYIATGYRGGSLSTIWEYNPQIDEWEEITSLEAVVRQDAVSFSTGDQSFVGLGRSGTIYLDDLYELFPHEEYDDED</sequence>
<dbReference type="SUPFAM" id="SSF117281">
    <property type="entry name" value="Kelch motif"/>
    <property type="match status" value="1"/>
</dbReference>
<dbReference type="EMBL" id="FOVL01000030">
    <property type="protein sequence ID" value="SFN94831.1"/>
    <property type="molecule type" value="Genomic_DNA"/>
</dbReference>
<keyword evidence="3" id="KW-0732">Signal</keyword>
<dbReference type="PROSITE" id="PS51257">
    <property type="entry name" value="PROKAR_LIPOPROTEIN"/>
    <property type="match status" value="1"/>
</dbReference>
<keyword evidence="2" id="KW-0677">Repeat</keyword>
<evidence type="ECO:0000256" key="1">
    <source>
        <dbReference type="ARBA" id="ARBA00022441"/>
    </source>
</evidence>
<evidence type="ECO:0000256" key="2">
    <source>
        <dbReference type="ARBA" id="ARBA00022737"/>
    </source>
</evidence>
<organism evidence="4 5">
    <name type="scientific">Salegentibacter flavus</name>
    <dbReference type="NCBI Taxonomy" id="287099"/>
    <lineage>
        <taxon>Bacteria</taxon>
        <taxon>Pseudomonadati</taxon>
        <taxon>Bacteroidota</taxon>
        <taxon>Flavobacteriia</taxon>
        <taxon>Flavobacteriales</taxon>
        <taxon>Flavobacteriaceae</taxon>
        <taxon>Salegentibacter</taxon>
    </lineage>
</organism>